<reference evidence="3" key="2">
    <citation type="submission" date="2025-08" db="UniProtKB">
        <authorList>
            <consortium name="Ensembl"/>
        </authorList>
    </citation>
    <scope>IDENTIFICATION</scope>
</reference>
<keyword evidence="2" id="KW-0472">Membrane</keyword>
<dbReference type="AlphaFoldDB" id="H2YEA7"/>
<evidence type="ECO:0000256" key="1">
    <source>
        <dbReference type="SAM" id="MobiDB-lite"/>
    </source>
</evidence>
<keyword evidence="2" id="KW-0812">Transmembrane</keyword>
<dbReference type="OMA" id="EYRIDML"/>
<evidence type="ECO:0000313" key="3">
    <source>
        <dbReference type="Ensembl" id="ENSCSAVP00000003655.1"/>
    </source>
</evidence>
<protein>
    <recommendedName>
        <fullName evidence="5">SMODS and SLOG-associating 2TM effector domain-containing protein</fullName>
    </recommendedName>
</protein>
<reference evidence="3" key="3">
    <citation type="submission" date="2025-09" db="UniProtKB">
        <authorList>
            <consortium name="Ensembl"/>
        </authorList>
    </citation>
    <scope>IDENTIFICATION</scope>
</reference>
<evidence type="ECO:0000256" key="2">
    <source>
        <dbReference type="SAM" id="Phobius"/>
    </source>
</evidence>
<dbReference type="Ensembl" id="ENSCSAVT00000003710.1">
    <property type="protein sequence ID" value="ENSCSAVP00000003655.1"/>
    <property type="gene ID" value="ENSCSAVG00000002165.1"/>
</dbReference>
<reference evidence="4" key="1">
    <citation type="submission" date="2003-08" db="EMBL/GenBank/DDBJ databases">
        <authorList>
            <person name="Birren B."/>
            <person name="Nusbaum C."/>
            <person name="Abebe A."/>
            <person name="Abouelleil A."/>
            <person name="Adekoya E."/>
            <person name="Ait-zahra M."/>
            <person name="Allen N."/>
            <person name="Allen T."/>
            <person name="An P."/>
            <person name="Anderson M."/>
            <person name="Anderson S."/>
            <person name="Arachchi H."/>
            <person name="Armbruster J."/>
            <person name="Bachantsang P."/>
            <person name="Baldwin J."/>
            <person name="Barry A."/>
            <person name="Bayul T."/>
            <person name="Blitshsteyn B."/>
            <person name="Bloom T."/>
            <person name="Blye J."/>
            <person name="Boguslavskiy L."/>
            <person name="Borowsky M."/>
            <person name="Boukhgalter B."/>
            <person name="Brunache A."/>
            <person name="Butler J."/>
            <person name="Calixte N."/>
            <person name="Calvo S."/>
            <person name="Camarata J."/>
            <person name="Campo K."/>
            <person name="Chang J."/>
            <person name="Cheshatsang Y."/>
            <person name="Citroen M."/>
            <person name="Collymore A."/>
            <person name="Considine T."/>
            <person name="Cook A."/>
            <person name="Cooke P."/>
            <person name="Corum B."/>
            <person name="Cuomo C."/>
            <person name="David R."/>
            <person name="Dawoe T."/>
            <person name="Degray S."/>
            <person name="Dodge S."/>
            <person name="Dooley K."/>
            <person name="Dorje P."/>
            <person name="Dorjee K."/>
            <person name="Dorris L."/>
            <person name="Duffey N."/>
            <person name="Dupes A."/>
            <person name="Elkins T."/>
            <person name="Engels R."/>
            <person name="Erickson J."/>
            <person name="Farina A."/>
            <person name="Faro S."/>
            <person name="Ferreira P."/>
            <person name="Fischer H."/>
            <person name="Fitzgerald M."/>
            <person name="Foley K."/>
            <person name="Gage D."/>
            <person name="Galagan J."/>
            <person name="Gearin G."/>
            <person name="Gnerre S."/>
            <person name="Gnirke A."/>
            <person name="Goyette A."/>
            <person name="Graham J."/>
            <person name="Grandbois E."/>
            <person name="Gyaltsen K."/>
            <person name="Hafez N."/>
            <person name="Hagopian D."/>
            <person name="Hagos B."/>
            <person name="Hall J."/>
            <person name="Hatcher B."/>
            <person name="Heller A."/>
            <person name="Higgins H."/>
            <person name="Honan T."/>
            <person name="Horn A."/>
            <person name="Houde N."/>
            <person name="Hughes L."/>
            <person name="Hulme W."/>
            <person name="Husby E."/>
            <person name="Iliev I."/>
            <person name="Jaffe D."/>
            <person name="Jones C."/>
            <person name="Kamal M."/>
            <person name="Kamat A."/>
            <person name="Kamvysselis M."/>
            <person name="Karlsson E."/>
            <person name="Kells C."/>
            <person name="Kieu A."/>
            <person name="Kisner P."/>
            <person name="Kodira C."/>
            <person name="Kulbokas E."/>
            <person name="Labutti K."/>
            <person name="Lama D."/>
            <person name="Landers T."/>
            <person name="Leger J."/>
            <person name="Levine S."/>
            <person name="Lewis D."/>
            <person name="Lewis T."/>
            <person name="Lindblad-toh K."/>
            <person name="Liu X."/>
            <person name="Lokyitsang T."/>
            <person name="Lokyitsang Y."/>
            <person name="Lucien O."/>
            <person name="Lui A."/>
            <person name="Ma L.J."/>
            <person name="Mabbitt R."/>
            <person name="Macdonald J."/>
            <person name="Maclean C."/>
            <person name="Major J."/>
            <person name="Manning J."/>
            <person name="Marabella R."/>
            <person name="Maru K."/>
            <person name="Matthews C."/>
            <person name="Mauceli E."/>
            <person name="Mccarthy M."/>
            <person name="Mcdonough S."/>
            <person name="Mcghee T."/>
            <person name="Meldrim J."/>
            <person name="Meneus L."/>
            <person name="Mesirov J."/>
            <person name="Mihalev A."/>
            <person name="Mihova T."/>
            <person name="Mikkelsen T."/>
            <person name="Mlenga V."/>
            <person name="Moru K."/>
            <person name="Mozes J."/>
            <person name="Mulrain L."/>
            <person name="Munson G."/>
            <person name="Naylor J."/>
            <person name="Newes C."/>
            <person name="Nguyen C."/>
            <person name="Nguyen N."/>
            <person name="Nguyen T."/>
            <person name="Nicol R."/>
            <person name="Nielsen C."/>
            <person name="Nizzari M."/>
            <person name="Norbu C."/>
            <person name="Norbu N."/>
            <person name="O'donnell P."/>
            <person name="Okoawo O."/>
            <person name="O'leary S."/>
            <person name="Omotosho B."/>
            <person name="O'neill K."/>
            <person name="Osman S."/>
            <person name="Parker S."/>
            <person name="Perrin D."/>
            <person name="Phunkhang P."/>
            <person name="Piqani B."/>
            <person name="Purcell S."/>
            <person name="Rachupka T."/>
            <person name="Ramasamy U."/>
            <person name="Rameau R."/>
            <person name="Ray V."/>
            <person name="Raymond C."/>
            <person name="Retta R."/>
            <person name="Richardson S."/>
            <person name="Rise C."/>
            <person name="Rodriguez J."/>
            <person name="Rogers J."/>
            <person name="Rogov P."/>
            <person name="Rutman M."/>
            <person name="Schupbach R."/>
            <person name="Seaman C."/>
            <person name="Settipalli S."/>
            <person name="Sharpe T."/>
            <person name="Sheridan J."/>
            <person name="Sherpa N."/>
            <person name="Shi J."/>
            <person name="Smirnov S."/>
            <person name="Smith C."/>
            <person name="Sougnez C."/>
            <person name="Spencer B."/>
            <person name="Stalker J."/>
            <person name="Stange-thomann N."/>
            <person name="Stavropoulos S."/>
            <person name="Stetson K."/>
            <person name="Stone C."/>
            <person name="Stone S."/>
            <person name="Stubbs M."/>
            <person name="Talamas J."/>
            <person name="Tchuinga P."/>
            <person name="Tenzing P."/>
            <person name="Tesfaye S."/>
            <person name="Theodore J."/>
            <person name="Thoulutsang Y."/>
            <person name="Topham K."/>
            <person name="Towey S."/>
            <person name="Tsamla T."/>
            <person name="Tsomo N."/>
            <person name="Vallee D."/>
            <person name="Vassiliev H."/>
            <person name="Venkataraman V."/>
            <person name="Vinson J."/>
            <person name="Vo A."/>
            <person name="Wade C."/>
            <person name="Wang S."/>
            <person name="Wangchuk T."/>
            <person name="Wangdi T."/>
            <person name="Whittaker C."/>
            <person name="Wilkinson J."/>
            <person name="Wu Y."/>
            <person name="Wyman D."/>
            <person name="Yadav S."/>
            <person name="Yang S."/>
            <person name="Yang X."/>
            <person name="Yeager S."/>
            <person name="Yee E."/>
            <person name="Young G."/>
            <person name="Zainoun J."/>
            <person name="Zembeck L."/>
            <person name="Zimmer A."/>
            <person name="Zody M."/>
            <person name="Lander E."/>
        </authorList>
    </citation>
    <scope>NUCLEOTIDE SEQUENCE [LARGE SCALE GENOMIC DNA]</scope>
</reference>
<sequence length="239" mass="25892">MSKDEKIPLIKTTSSSTPTAQQTAVPITATSATATPLTAQTQSTSTTISTATTSTAKVTPSTSTNSKTAASTQEEPKKKQPPVLLREVKISNPDAIDHMKLLLELQKRFKAKFLKWKRRTEVFKLANLIVTLIIISIQVAQVIVFQLPTASIPTATKTAVATILPSVTSAVLAIQLKLGWSEKSTKCKRAAGMYNKLASHTEYRIDMLKCGGVFHDTTKIWNTALVSEASEIPSFLAAY</sequence>
<feature type="region of interest" description="Disordered" evidence="1">
    <location>
        <begin position="1"/>
        <end position="84"/>
    </location>
</feature>
<feature type="transmembrane region" description="Helical" evidence="2">
    <location>
        <begin position="159"/>
        <end position="180"/>
    </location>
</feature>
<keyword evidence="4" id="KW-1185">Reference proteome</keyword>
<dbReference type="InParanoid" id="H2YEA7"/>
<organism evidence="3 4">
    <name type="scientific">Ciona savignyi</name>
    <name type="common">Pacific transparent sea squirt</name>
    <dbReference type="NCBI Taxonomy" id="51511"/>
    <lineage>
        <taxon>Eukaryota</taxon>
        <taxon>Metazoa</taxon>
        <taxon>Chordata</taxon>
        <taxon>Tunicata</taxon>
        <taxon>Ascidiacea</taxon>
        <taxon>Phlebobranchia</taxon>
        <taxon>Cionidae</taxon>
        <taxon>Ciona</taxon>
    </lineage>
</organism>
<feature type="compositionally biased region" description="Low complexity" evidence="1">
    <location>
        <begin position="12"/>
        <end position="72"/>
    </location>
</feature>
<name>H2YEA7_CIOSA</name>
<dbReference type="HOGENOM" id="CLU_101409_0_0_1"/>
<accession>H2YEA7</accession>
<keyword evidence="2" id="KW-1133">Transmembrane helix</keyword>
<evidence type="ECO:0008006" key="5">
    <source>
        <dbReference type="Google" id="ProtNLM"/>
    </source>
</evidence>
<dbReference type="Proteomes" id="UP000007875">
    <property type="component" value="Unassembled WGS sequence"/>
</dbReference>
<feature type="transmembrane region" description="Helical" evidence="2">
    <location>
        <begin position="125"/>
        <end position="147"/>
    </location>
</feature>
<evidence type="ECO:0000313" key="4">
    <source>
        <dbReference type="Proteomes" id="UP000007875"/>
    </source>
</evidence>
<proteinExistence type="predicted"/>
<dbReference type="GeneTree" id="ENSGT00530000065153"/>